<evidence type="ECO:0000313" key="2">
    <source>
        <dbReference type="EMBL" id="GFN79546.1"/>
    </source>
</evidence>
<dbReference type="Proteomes" id="UP000735302">
    <property type="component" value="Unassembled WGS sequence"/>
</dbReference>
<dbReference type="AlphaFoldDB" id="A0AAV3Y9S3"/>
<reference evidence="2 3" key="1">
    <citation type="journal article" date="2021" name="Elife">
        <title>Chloroplast acquisition without the gene transfer in kleptoplastic sea slugs, Plakobranchus ocellatus.</title>
        <authorList>
            <person name="Maeda T."/>
            <person name="Takahashi S."/>
            <person name="Yoshida T."/>
            <person name="Shimamura S."/>
            <person name="Takaki Y."/>
            <person name="Nagai Y."/>
            <person name="Toyoda A."/>
            <person name="Suzuki Y."/>
            <person name="Arimoto A."/>
            <person name="Ishii H."/>
            <person name="Satoh N."/>
            <person name="Nishiyama T."/>
            <person name="Hasebe M."/>
            <person name="Maruyama T."/>
            <person name="Minagawa J."/>
            <person name="Obokata J."/>
            <person name="Shigenobu S."/>
        </authorList>
    </citation>
    <scope>NUCLEOTIDE SEQUENCE [LARGE SCALE GENOMIC DNA]</scope>
</reference>
<proteinExistence type="predicted"/>
<evidence type="ECO:0000256" key="1">
    <source>
        <dbReference type="SAM" id="MobiDB-lite"/>
    </source>
</evidence>
<dbReference type="EMBL" id="BLXT01000685">
    <property type="protein sequence ID" value="GFN79546.1"/>
    <property type="molecule type" value="Genomic_DNA"/>
</dbReference>
<gene>
    <name evidence="2" type="ORF">PoB_000605200</name>
</gene>
<evidence type="ECO:0000313" key="3">
    <source>
        <dbReference type="Proteomes" id="UP000735302"/>
    </source>
</evidence>
<organism evidence="2 3">
    <name type="scientific">Plakobranchus ocellatus</name>
    <dbReference type="NCBI Taxonomy" id="259542"/>
    <lineage>
        <taxon>Eukaryota</taxon>
        <taxon>Metazoa</taxon>
        <taxon>Spiralia</taxon>
        <taxon>Lophotrochozoa</taxon>
        <taxon>Mollusca</taxon>
        <taxon>Gastropoda</taxon>
        <taxon>Heterobranchia</taxon>
        <taxon>Euthyneura</taxon>
        <taxon>Panpulmonata</taxon>
        <taxon>Sacoglossa</taxon>
        <taxon>Placobranchoidea</taxon>
        <taxon>Plakobranchidae</taxon>
        <taxon>Plakobranchus</taxon>
    </lineage>
</organism>
<sequence>MFKSLSGKWYASSFIEFLKTKSQIQQRITHSIFAPQFSIDGYLVAFMAVPRAMDHVTLSRHRREHEFNFRQRGYAPFDRKNKDSGNDVSSHSHSSQA</sequence>
<feature type="region of interest" description="Disordered" evidence="1">
    <location>
        <begin position="72"/>
        <end position="97"/>
    </location>
</feature>
<protein>
    <submittedName>
        <fullName evidence="2">Uncharacterized protein</fullName>
    </submittedName>
</protein>
<comment type="caution">
    <text evidence="2">The sequence shown here is derived from an EMBL/GenBank/DDBJ whole genome shotgun (WGS) entry which is preliminary data.</text>
</comment>
<accession>A0AAV3Y9S3</accession>
<name>A0AAV3Y9S3_9GAST</name>
<keyword evidence="3" id="KW-1185">Reference proteome</keyword>